<evidence type="ECO:0000313" key="3">
    <source>
        <dbReference type="Proteomes" id="UP000250266"/>
    </source>
</evidence>
<protein>
    <submittedName>
        <fullName evidence="2">Uncharacterized protein</fullName>
    </submittedName>
</protein>
<evidence type="ECO:0000256" key="1">
    <source>
        <dbReference type="SAM" id="MobiDB-lite"/>
    </source>
</evidence>
<evidence type="ECO:0000313" key="2">
    <source>
        <dbReference type="EMBL" id="OCK73378.1"/>
    </source>
</evidence>
<gene>
    <name evidence="2" type="ORF">K432DRAFT_387425</name>
</gene>
<dbReference type="OrthoDB" id="409122at2759"/>
<reference evidence="2 3" key="1">
    <citation type="journal article" date="2016" name="Nat. Commun.">
        <title>Ectomycorrhizal ecology is imprinted in the genome of the dominant symbiotic fungus Cenococcum geophilum.</title>
        <authorList>
            <consortium name="DOE Joint Genome Institute"/>
            <person name="Peter M."/>
            <person name="Kohler A."/>
            <person name="Ohm R.A."/>
            <person name="Kuo A."/>
            <person name="Krutzmann J."/>
            <person name="Morin E."/>
            <person name="Arend M."/>
            <person name="Barry K.W."/>
            <person name="Binder M."/>
            <person name="Choi C."/>
            <person name="Clum A."/>
            <person name="Copeland A."/>
            <person name="Grisel N."/>
            <person name="Haridas S."/>
            <person name="Kipfer T."/>
            <person name="LaButti K."/>
            <person name="Lindquist E."/>
            <person name="Lipzen A."/>
            <person name="Maire R."/>
            <person name="Meier B."/>
            <person name="Mihaltcheva S."/>
            <person name="Molinier V."/>
            <person name="Murat C."/>
            <person name="Poggeler S."/>
            <person name="Quandt C.A."/>
            <person name="Sperisen C."/>
            <person name="Tritt A."/>
            <person name="Tisserant E."/>
            <person name="Crous P.W."/>
            <person name="Henrissat B."/>
            <person name="Nehls U."/>
            <person name="Egli S."/>
            <person name="Spatafora J.W."/>
            <person name="Grigoriev I.V."/>
            <person name="Martin F.M."/>
        </authorList>
    </citation>
    <scope>NUCLEOTIDE SEQUENCE [LARGE SCALE GENOMIC DNA]</scope>
    <source>
        <strain evidence="2 3">CBS 459.81</strain>
    </source>
</reference>
<dbReference type="Proteomes" id="UP000250266">
    <property type="component" value="Unassembled WGS sequence"/>
</dbReference>
<feature type="region of interest" description="Disordered" evidence="1">
    <location>
        <begin position="1"/>
        <end position="35"/>
    </location>
</feature>
<dbReference type="EMBL" id="KV745801">
    <property type="protein sequence ID" value="OCK73378.1"/>
    <property type="molecule type" value="Genomic_DNA"/>
</dbReference>
<name>A0A8E2DXI6_9PEZI</name>
<feature type="region of interest" description="Disordered" evidence="1">
    <location>
        <begin position="575"/>
        <end position="604"/>
    </location>
</feature>
<accession>A0A8E2DXI6</accession>
<sequence length="969" mass="103614">MSTKPTTTGMSLTAQGVHKGAGPFDSEQPPDSGFNNVGVVDNGGPILTNVEVAVVFWGTYWNNVPSTDTDSDTYYQAFVGLVTGPFLTGLRQYRGAGPGSMLGKFINDSSDPVKNYTDADLTNMLTTYFNNNSAIPAPTSGHNRYYAVITPPNIFNSIGDANGQHISLTYNGINAYCAWIDNEGSLSNSYLGVLEAFSHELAEACSDPSFGNSIMITATDNSGKPITGQEIGDVCRGESAEVYMNGVQGYVQCYWSEADQACILPLGSLSFLINKNTFGKDEVQEMIKNSSDGLTGTFSNSFFLLLNDFSPNTFSSFNVAVPVPSGPFSSLSGVEIQLTPSTAANPNPSYVDFTNGSLIQTIRYSYDVVFTSDNATTHVPIAPFPTSGQTAYSLNATFTTDGWTVPGINSQDSVNFELVSGEDPYFMSIDPTDNAAVAYLSQDLRVFSIPQGQSALPSDPTAPTFDASQTPYDYIQSLIGYLNGSTTYSVPVPQTSPDPLNNLVGQTGYETGDSSVTPLDAAGNKNYNFAIARVRMTSDVQGSAGEANNVRVFFRLWIATSCDTDFNPNTTYLSNPPYSTGLPPTNPLASAANTPPDPQGNAIQTQPFFATDASGTNDYVVSTSYPNNNIRPIQIPQVAGQDSIWTYYGCFLDVYDSNNNTGYPGTHHCIVAQIAYDNAPIQFGTGTAINPGNTDKLAQRNLQISSSGNPGPPPTHRVPQAFDTRPSAPYLAANGAVLNQPDQLMLDWGSVPTGTPAQIYWPEASSSDVLTLAMRLYGGGGITAIDTNTIGVTAVTNGATYIPIPAASGKNFAGLLTLDLPMGIRAGQEYNVLVRRIATQQLPTISVPQIARPGPVLTAPPTPTKIRYVTGAFLVKIPVVTDEALLPTDVNTLAIFKARLAAMDPQYRWYPVLQRYIEYLSGRIEGAGGNPGAVPPNLNGWPPRGGYCHRRKDCHRCECGGAHFCECDC</sequence>
<proteinExistence type="predicted"/>
<organism evidence="2 3">
    <name type="scientific">Lepidopterella palustris CBS 459.81</name>
    <dbReference type="NCBI Taxonomy" id="1314670"/>
    <lineage>
        <taxon>Eukaryota</taxon>
        <taxon>Fungi</taxon>
        <taxon>Dikarya</taxon>
        <taxon>Ascomycota</taxon>
        <taxon>Pezizomycotina</taxon>
        <taxon>Dothideomycetes</taxon>
        <taxon>Pleosporomycetidae</taxon>
        <taxon>Mytilinidiales</taxon>
        <taxon>Argynnaceae</taxon>
        <taxon>Lepidopterella</taxon>
    </lineage>
</organism>
<dbReference type="AlphaFoldDB" id="A0A8E2DXI6"/>
<feature type="compositionally biased region" description="Polar residues" evidence="1">
    <location>
        <begin position="1"/>
        <end position="14"/>
    </location>
</feature>
<keyword evidence="3" id="KW-1185">Reference proteome</keyword>